<dbReference type="RefSeq" id="WP_082803086.1">
    <property type="nucleotide sequence ID" value="NZ_CP024996.1"/>
</dbReference>
<organism evidence="2 3">
    <name type="scientific">Herbaspirillum rubrisubalbicans</name>
    <dbReference type="NCBI Taxonomy" id="80842"/>
    <lineage>
        <taxon>Bacteria</taxon>
        <taxon>Pseudomonadati</taxon>
        <taxon>Pseudomonadota</taxon>
        <taxon>Betaproteobacteria</taxon>
        <taxon>Burkholderiales</taxon>
        <taxon>Oxalobacteraceae</taxon>
        <taxon>Herbaspirillum</taxon>
    </lineage>
</organism>
<evidence type="ECO:0000313" key="2">
    <source>
        <dbReference type="EMBL" id="AYR26904.1"/>
    </source>
</evidence>
<sequence>MSIHARIKQLREARGMSMLTLADLVGVSAWQTVQQWEKEDGTAPKRERLAAVAAALQTTPEYLLFGDGGSSASTREKKRVDYTDVFAASEAGISMTALRVAQSFDKLDSTEKKQAILAQLKAFGFPIDDSEDDQNFSYKK</sequence>
<dbReference type="EMBL" id="CP024996">
    <property type="protein sequence ID" value="AYR26904.1"/>
    <property type="molecule type" value="Genomic_DNA"/>
</dbReference>
<dbReference type="CDD" id="cd00093">
    <property type="entry name" value="HTH_XRE"/>
    <property type="match status" value="1"/>
</dbReference>
<dbReference type="PROSITE" id="PS50943">
    <property type="entry name" value="HTH_CROC1"/>
    <property type="match status" value="1"/>
</dbReference>
<dbReference type="SMART" id="SM00530">
    <property type="entry name" value="HTH_XRE"/>
    <property type="match status" value="1"/>
</dbReference>
<protein>
    <submittedName>
        <fullName evidence="2">Helix-turn-helix domain-containing protein</fullName>
    </submittedName>
</protein>
<dbReference type="GO" id="GO:0003677">
    <property type="term" value="F:DNA binding"/>
    <property type="evidence" value="ECO:0007669"/>
    <property type="project" value="InterPro"/>
</dbReference>
<dbReference type="Pfam" id="PF01381">
    <property type="entry name" value="HTH_3"/>
    <property type="match status" value="1"/>
</dbReference>
<dbReference type="AlphaFoldDB" id="A0AAD0UH21"/>
<evidence type="ECO:0000259" key="1">
    <source>
        <dbReference type="PROSITE" id="PS50943"/>
    </source>
</evidence>
<name>A0AAD0UH21_9BURK</name>
<dbReference type="InterPro" id="IPR001387">
    <property type="entry name" value="Cro/C1-type_HTH"/>
</dbReference>
<evidence type="ECO:0000313" key="3">
    <source>
        <dbReference type="Proteomes" id="UP000269199"/>
    </source>
</evidence>
<dbReference type="Gene3D" id="1.10.260.40">
    <property type="entry name" value="lambda repressor-like DNA-binding domains"/>
    <property type="match status" value="1"/>
</dbReference>
<feature type="domain" description="HTH cro/C1-type" evidence="1">
    <location>
        <begin position="7"/>
        <end position="63"/>
    </location>
</feature>
<gene>
    <name evidence="2" type="ORF">RC54_03845</name>
</gene>
<dbReference type="InterPro" id="IPR010982">
    <property type="entry name" value="Lambda_DNA-bd_dom_sf"/>
</dbReference>
<dbReference type="SUPFAM" id="SSF47413">
    <property type="entry name" value="lambda repressor-like DNA-binding domains"/>
    <property type="match status" value="1"/>
</dbReference>
<dbReference type="Proteomes" id="UP000269199">
    <property type="component" value="Chromosome"/>
</dbReference>
<accession>A0AAD0UH21</accession>
<reference evidence="2 3" key="1">
    <citation type="submission" date="2017-11" db="EMBL/GenBank/DDBJ databases">
        <title>Complete genome sequence of Herbaspirillum rubrisubalbicans DSM 11543.</title>
        <authorList>
            <person name="Chen M."/>
            <person name="An Q."/>
        </authorList>
    </citation>
    <scope>NUCLEOTIDE SEQUENCE [LARGE SCALE GENOMIC DNA]</scope>
    <source>
        <strain evidence="2 3">DSM 11543</strain>
    </source>
</reference>
<proteinExistence type="predicted"/>